<reference evidence="6 7" key="1">
    <citation type="submission" date="2024-06" db="EMBL/GenBank/DDBJ databases">
        <title>Genomic Encyclopedia of Type Strains, Phase IV (KMG-IV): sequencing the most valuable type-strain genomes for metagenomic binning, comparative biology and taxonomic classification.</title>
        <authorList>
            <person name="Goeker M."/>
        </authorList>
    </citation>
    <scope>NUCLEOTIDE SEQUENCE [LARGE SCALE GENOMIC DNA]</scope>
    <source>
        <strain evidence="6 7">DSM 28102</strain>
    </source>
</reference>
<dbReference type="InterPro" id="IPR029068">
    <property type="entry name" value="Glyas_Bleomycin-R_OHBP_Dase"/>
</dbReference>
<evidence type="ECO:0000313" key="7">
    <source>
        <dbReference type="Proteomes" id="UP001549164"/>
    </source>
</evidence>
<accession>A0ABV2I9E4</accession>
<keyword evidence="4" id="KW-0812">Transmembrane</keyword>
<dbReference type="InterPro" id="IPR004360">
    <property type="entry name" value="Glyas_Fos-R_dOase_dom"/>
</dbReference>
<dbReference type="EMBL" id="JBEPLY010000002">
    <property type="protein sequence ID" value="MET3598867.1"/>
    <property type="molecule type" value="Genomic_DNA"/>
</dbReference>
<comment type="caution">
    <text evidence="6">The sequence shown here is derived from an EMBL/GenBank/DDBJ whole genome shotgun (WGS) entry which is preliminary data.</text>
</comment>
<dbReference type="InterPro" id="IPR000335">
    <property type="entry name" value="Bleomycin-R"/>
</dbReference>
<gene>
    <name evidence="6" type="ORF">ABID12_000794</name>
</gene>
<dbReference type="Gene3D" id="3.10.180.10">
    <property type="entry name" value="2,3-Dihydroxybiphenyl 1,2-Dioxygenase, domain 1"/>
    <property type="match status" value="1"/>
</dbReference>
<dbReference type="InterPro" id="IPR037523">
    <property type="entry name" value="VOC_core"/>
</dbReference>
<protein>
    <recommendedName>
        <fullName evidence="2">Bleomycin resistance protein</fullName>
    </recommendedName>
</protein>
<keyword evidence="4" id="KW-0472">Membrane</keyword>
<comment type="similarity">
    <text evidence="1">Belongs to the bleomycin resistance protein family.</text>
</comment>
<keyword evidence="4" id="KW-1133">Transmembrane helix</keyword>
<evidence type="ECO:0000256" key="2">
    <source>
        <dbReference type="ARBA" id="ARBA00021572"/>
    </source>
</evidence>
<dbReference type="CDD" id="cd08349">
    <property type="entry name" value="BLMA_like"/>
    <property type="match status" value="1"/>
</dbReference>
<keyword evidence="7" id="KW-1185">Reference proteome</keyword>
<evidence type="ECO:0000259" key="5">
    <source>
        <dbReference type="PROSITE" id="PS51819"/>
    </source>
</evidence>
<name>A0ABV2I9E4_9HYPH</name>
<organism evidence="6 7">
    <name type="scientific">Martelella mangrovi</name>
    <dbReference type="NCBI Taxonomy" id="1397477"/>
    <lineage>
        <taxon>Bacteria</taxon>
        <taxon>Pseudomonadati</taxon>
        <taxon>Pseudomonadota</taxon>
        <taxon>Alphaproteobacteria</taxon>
        <taxon>Hyphomicrobiales</taxon>
        <taxon>Aurantimonadaceae</taxon>
        <taxon>Martelella</taxon>
    </lineage>
</organism>
<dbReference type="PROSITE" id="PS51819">
    <property type="entry name" value="VOC"/>
    <property type="match status" value="1"/>
</dbReference>
<dbReference type="RefSeq" id="WP_354433189.1">
    <property type="nucleotide sequence ID" value="NZ_JBEPLY010000002.1"/>
</dbReference>
<dbReference type="SUPFAM" id="SSF54593">
    <property type="entry name" value="Glyoxalase/Bleomycin resistance protein/Dihydroxybiphenyl dioxygenase"/>
    <property type="match status" value="1"/>
</dbReference>
<proteinExistence type="inferred from homology"/>
<evidence type="ECO:0000313" key="6">
    <source>
        <dbReference type="EMBL" id="MET3598867.1"/>
    </source>
</evidence>
<dbReference type="Proteomes" id="UP001549164">
    <property type="component" value="Unassembled WGS sequence"/>
</dbReference>
<evidence type="ECO:0000256" key="4">
    <source>
        <dbReference type="SAM" id="Phobius"/>
    </source>
</evidence>
<evidence type="ECO:0000256" key="3">
    <source>
        <dbReference type="ARBA" id="ARBA00023251"/>
    </source>
</evidence>
<dbReference type="Pfam" id="PF00903">
    <property type="entry name" value="Glyoxalase"/>
    <property type="match status" value="1"/>
</dbReference>
<feature type="domain" description="VOC" evidence="5">
    <location>
        <begin position="2"/>
        <end position="130"/>
    </location>
</feature>
<keyword evidence="3" id="KW-0046">Antibiotic resistance</keyword>
<feature type="transmembrane region" description="Helical" evidence="4">
    <location>
        <begin position="12"/>
        <end position="32"/>
    </location>
</feature>
<evidence type="ECO:0000256" key="1">
    <source>
        <dbReference type="ARBA" id="ARBA00011051"/>
    </source>
</evidence>
<sequence length="135" mass="14985">MKFNALIPELGITSLAASLDFYVGIIGFSVVYDRSEEGFAFLRLGDAQLMLDTVGMGRTIGDEAPVRGGGINFQLEVDDFDGIVARLKAAGWPLLKAPEERWYRTFKGEKGQRQLWVRDPDGYLLRPFSPLGQAD</sequence>